<feature type="transmembrane region" description="Helical" evidence="6">
    <location>
        <begin position="161"/>
        <end position="180"/>
    </location>
</feature>
<comment type="subcellular location">
    <subcellularLocation>
        <location evidence="1">Cell membrane</location>
        <topology evidence="1">Multi-pass membrane protein</topology>
    </subcellularLocation>
</comment>
<comment type="caution">
    <text evidence="7">The sequence shown here is derived from an EMBL/GenBank/DDBJ whole genome shotgun (WGS) entry which is preliminary data.</text>
</comment>
<dbReference type="CDD" id="cd13124">
    <property type="entry name" value="MATE_SpoVB_like"/>
    <property type="match status" value="1"/>
</dbReference>
<keyword evidence="3 6" id="KW-0812">Transmembrane</keyword>
<feature type="transmembrane region" description="Helical" evidence="6">
    <location>
        <begin position="121"/>
        <end position="140"/>
    </location>
</feature>
<dbReference type="NCBIfam" id="TIGR02900">
    <property type="entry name" value="spore_V_B"/>
    <property type="match status" value="1"/>
</dbReference>
<evidence type="ECO:0000256" key="6">
    <source>
        <dbReference type="SAM" id="Phobius"/>
    </source>
</evidence>
<feature type="transmembrane region" description="Helical" evidence="6">
    <location>
        <begin position="483"/>
        <end position="504"/>
    </location>
</feature>
<name>A0ABT2UA58_9BACL</name>
<dbReference type="PANTHER" id="PTHR30250:SF24">
    <property type="entry name" value="STAGE V SPORULATION PROTEIN B"/>
    <property type="match status" value="1"/>
</dbReference>
<feature type="transmembrane region" description="Helical" evidence="6">
    <location>
        <begin position="327"/>
        <end position="346"/>
    </location>
</feature>
<feature type="transmembrane region" description="Helical" evidence="6">
    <location>
        <begin position="186"/>
        <end position="206"/>
    </location>
</feature>
<feature type="transmembrane region" description="Helical" evidence="6">
    <location>
        <begin position="453"/>
        <end position="471"/>
    </location>
</feature>
<evidence type="ECO:0000256" key="3">
    <source>
        <dbReference type="ARBA" id="ARBA00022692"/>
    </source>
</evidence>
<evidence type="ECO:0000256" key="2">
    <source>
        <dbReference type="ARBA" id="ARBA00022475"/>
    </source>
</evidence>
<keyword evidence="8" id="KW-1185">Reference proteome</keyword>
<dbReference type="InterPro" id="IPR050833">
    <property type="entry name" value="Poly_Biosynth_Transport"/>
</dbReference>
<keyword evidence="4 6" id="KW-1133">Transmembrane helix</keyword>
<feature type="transmembrane region" description="Helical" evidence="6">
    <location>
        <begin position="391"/>
        <end position="412"/>
    </location>
</feature>
<keyword evidence="2" id="KW-1003">Cell membrane</keyword>
<dbReference type="InterPro" id="IPR002797">
    <property type="entry name" value="Polysacc_synth"/>
</dbReference>
<dbReference type="InterPro" id="IPR014249">
    <property type="entry name" value="Spore_V_B"/>
</dbReference>
<sequence>MTKQSFLKGTLILLAAGIVNRILGFIPRITLPRLIGAEGVGLYQMGFPFMIVILTLITGGIPIAVAKLIAEAEAENNESRIRRILRLAMTLTVSLAILFTLASLLGAQWIANHLLTDSRVYYTFLCMTPIIILVGIGSVLRGYFQGRQNMIPTAVSQVAETFIRIFTVLAFAYALLPYGIEYAAAGAMAGVMVGEAVALLVLYLYYRRSRSQTTPFPIAKIGSVPLVGRLANLKHLLKLAMPITGSKLVGSCSYFLESILIIRSLAAAGIATKLATAQYGMLQGMIIPILLLPSALTYSLSVSLIPSLSEAAARNDMQTIHNRLHQSLKLALVTGAPFVMIMFVLAEPLCDLMYGQSQIAPMLKMMAPVALFIYFQAPLQASLQALNRPGSALVNTLIGSVIKLALIVGLAGQPQFGILGAVMAININIMLVTVLHWHSVVRLLHFRMQMIDFAKVGLAMLVSGWCSYVLMYTHWIDVEAVRFAVSCIAGVIIYLSCSVLLRLIDRSDLTRVLLLGRKLIK</sequence>
<dbReference type="PANTHER" id="PTHR30250">
    <property type="entry name" value="PST FAMILY PREDICTED COLANIC ACID TRANSPORTER"/>
    <property type="match status" value="1"/>
</dbReference>
<evidence type="ECO:0000313" key="7">
    <source>
        <dbReference type="EMBL" id="MCU6791528.1"/>
    </source>
</evidence>
<feature type="transmembrane region" description="Helical" evidence="6">
    <location>
        <begin position="48"/>
        <end position="66"/>
    </location>
</feature>
<evidence type="ECO:0000256" key="4">
    <source>
        <dbReference type="ARBA" id="ARBA00022989"/>
    </source>
</evidence>
<dbReference type="InterPro" id="IPR024923">
    <property type="entry name" value="PG_synth_SpoVB"/>
</dbReference>
<dbReference type="RefSeq" id="WP_262683054.1">
    <property type="nucleotide sequence ID" value="NZ_JAOQIO010000007.1"/>
</dbReference>
<feature type="transmembrane region" description="Helical" evidence="6">
    <location>
        <begin position="87"/>
        <end position="109"/>
    </location>
</feature>
<dbReference type="EMBL" id="JAOQIO010000007">
    <property type="protein sequence ID" value="MCU6791528.1"/>
    <property type="molecule type" value="Genomic_DNA"/>
</dbReference>
<protein>
    <submittedName>
        <fullName evidence="7">Stage V sporulation protein B</fullName>
    </submittedName>
</protein>
<evidence type="ECO:0000256" key="1">
    <source>
        <dbReference type="ARBA" id="ARBA00004651"/>
    </source>
</evidence>
<gene>
    <name evidence="7" type="primary">spoVB</name>
    <name evidence="7" type="ORF">OB236_05210</name>
</gene>
<organism evidence="7 8">
    <name type="scientific">Paenibacillus baimaensis</name>
    <dbReference type="NCBI Taxonomy" id="2982185"/>
    <lineage>
        <taxon>Bacteria</taxon>
        <taxon>Bacillati</taxon>
        <taxon>Bacillota</taxon>
        <taxon>Bacilli</taxon>
        <taxon>Bacillales</taxon>
        <taxon>Paenibacillaceae</taxon>
        <taxon>Paenibacillus</taxon>
    </lineage>
</organism>
<proteinExistence type="predicted"/>
<keyword evidence="5 6" id="KW-0472">Membrane</keyword>
<dbReference type="Pfam" id="PF01943">
    <property type="entry name" value="Polysacc_synt"/>
    <property type="match status" value="1"/>
</dbReference>
<dbReference type="PIRSF" id="PIRSF038958">
    <property type="entry name" value="PG_synth_SpoVB"/>
    <property type="match status" value="1"/>
</dbReference>
<dbReference type="Proteomes" id="UP001652445">
    <property type="component" value="Unassembled WGS sequence"/>
</dbReference>
<feature type="transmembrane region" description="Helical" evidence="6">
    <location>
        <begin position="418"/>
        <end position="441"/>
    </location>
</feature>
<evidence type="ECO:0000256" key="5">
    <source>
        <dbReference type="ARBA" id="ARBA00023136"/>
    </source>
</evidence>
<accession>A0ABT2UA58</accession>
<evidence type="ECO:0000313" key="8">
    <source>
        <dbReference type="Proteomes" id="UP001652445"/>
    </source>
</evidence>
<feature type="transmembrane region" description="Helical" evidence="6">
    <location>
        <begin position="358"/>
        <end position="379"/>
    </location>
</feature>
<reference evidence="7 8" key="1">
    <citation type="submission" date="2022-09" db="EMBL/GenBank/DDBJ databases">
        <authorList>
            <person name="Han X.L."/>
            <person name="Wang Q."/>
            <person name="Lu T."/>
        </authorList>
    </citation>
    <scope>NUCLEOTIDE SEQUENCE [LARGE SCALE GENOMIC DNA]</scope>
    <source>
        <strain evidence="7 8">WQ 127069</strain>
    </source>
</reference>
<feature type="transmembrane region" description="Helical" evidence="6">
    <location>
        <begin position="282"/>
        <end position="306"/>
    </location>
</feature>
<feature type="transmembrane region" description="Helical" evidence="6">
    <location>
        <begin position="248"/>
        <end position="270"/>
    </location>
</feature>